<feature type="compositionally biased region" description="Basic and acidic residues" evidence="2">
    <location>
        <begin position="43"/>
        <end position="62"/>
    </location>
</feature>
<feature type="region of interest" description="Disordered" evidence="2">
    <location>
        <begin position="1"/>
        <end position="78"/>
    </location>
</feature>
<feature type="compositionally biased region" description="Low complexity" evidence="2">
    <location>
        <begin position="20"/>
        <end position="35"/>
    </location>
</feature>
<gene>
    <name evidence="4" type="ORF">SAPINGB_P004226</name>
</gene>
<dbReference type="InterPro" id="IPR005135">
    <property type="entry name" value="Endo/exonuclease/phosphatase"/>
</dbReference>
<dbReference type="CDD" id="cd01650">
    <property type="entry name" value="RT_nLTR_like"/>
    <property type="match status" value="1"/>
</dbReference>
<dbReference type="AlphaFoldDB" id="A0A5E8BYT4"/>
<dbReference type="GeneID" id="43583041"/>
<evidence type="ECO:0000259" key="3">
    <source>
        <dbReference type="PROSITE" id="PS50878"/>
    </source>
</evidence>
<feature type="domain" description="Reverse transcriptase" evidence="3">
    <location>
        <begin position="857"/>
        <end position="1106"/>
    </location>
</feature>
<accession>A0A5E8BYT4</accession>
<evidence type="ECO:0000256" key="1">
    <source>
        <dbReference type="SAM" id="Coils"/>
    </source>
</evidence>
<keyword evidence="1" id="KW-0175">Coiled coil</keyword>
<dbReference type="SUPFAM" id="SSF56672">
    <property type="entry name" value="DNA/RNA polymerases"/>
    <property type="match status" value="1"/>
</dbReference>
<feature type="coiled-coil region" evidence="1">
    <location>
        <begin position="174"/>
        <end position="229"/>
    </location>
</feature>
<dbReference type="GO" id="GO:0003824">
    <property type="term" value="F:catalytic activity"/>
    <property type="evidence" value="ECO:0007669"/>
    <property type="project" value="InterPro"/>
</dbReference>
<dbReference type="PANTHER" id="PTHR33481:SF1">
    <property type="entry name" value="ENDONUCLEASE_EXONUCLEASE_PHOSPHATASE DOMAIN-CONTAINING PROTEIN-RELATED"/>
    <property type="match status" value="1"/>
</dbReference>
<dbReference type="OrthoDB" id="4096848at2759"/>
<feature type="region of interest" description="Disordered" evidence="2">
    <location>
        <begin position="92"/>
        <end position="112"/>
    </location>
</feature>
<evidence type="ECO:0000256" key="2">
    <source>
        <dbReference type="SAM" id="MobiDB-lite"/>
    </source>
</evidence>
<dbReference type="EMBL" id="CABVLU010000003">
    <property type="protein sequence ID" value="VVT54737.1"/>
    <property type="molecule type" value="Genomic_DNA"/>
</dbReference>
<dbReference type="Pfam" id="PF14529">
    <property type="entry name" value="Exo_endo_phos_2"/>
    <property type="match status" value="1"/>
</dbReference>
<protein>
    <recommendedName>
        <fullName evidence="3">Reverse transcriptase domain-containing protein</fullName>
    </recommendedName>
</protein>
<evidence type="ECO:0000313" key="4">
    <source>
        <dbReference type="EMBL" id="VVT54737.1"/>
    </source>
</evidence>
<proteinExistence type="predicted"/>
<evidence type="ECO:0000313" key="5">
    <source>
        <dbReference type="Proteomes" id="UP000398389"/>
    </source>
</evidence>
<dbReference type="PROSITE" id="PS50878">
    <property type="entry name" value="RT_POL"/>
    <property type="match status" value="1"/>
</dbReference>
<sequence length="1212" mass="139016">MSDPPNNNQTTFSGGDPPADNNYTDNNNEQTNINDMQKIIAVELKEKESSHSRGPHSHEAHHIKPSTKIQKNNEKPDSHKKIETIHKKLESNDKHNASSNHETPVETPIVNVGPTLNPTFDSSPDGGDVEIDATPSRDMDVLMPDANPFGDNSEAWEYILKLKDVFLVELSIVKEDLSITIEDWEIKFQNLELKNNELAKQLIALTEKLKASKGQVNSLRSELDVLRNNQVHTEVKHLRKKEIKSAVRKVDTLPFALTPKTPNGTTPKLKDIMKAQKQHRETKVDEDKPTFRVCIRIPDTMKRVNIPAIGKKIDAVAQKPVAQEIGYTVKGHLYVQLNDKDFADKAAEWIPKVDPTYSVLDTDSWYKAVLQEIPNTASIEDLKETLYNFNDYHIVLNTEPKIISRNQFTQTALVSFRNAQDYAKCADNLIIQYTKVKVRPFISRKKTPEELQAMPLTTKIEKFTNRDMVTILVKDITIVNVYNQPKPSKKYPEPPVFEFLKREIKEQYSKIVIAGDYNLHHKEWESRAGPNTEADEVVEWLHENDMMLITPRNQKTYNNRTNIDLVYGSVDLLHRISFSGVDENTLSDHSIVEWDIYMSQSKNGDEVFTSVKRLNIKNADWEKFDKELSSAIKDFNVHNKTLKSTDQIDDQAKVLEEVVKRAMAKSMKEVKVMKKSKRYWNQELREKLEKALEAKREARQRQPSLALKRQKIEEAKKARKIFDHSLREASTEQWNKYLSSLEGNDIWKILKYINPKSNDTIIPQIRKEDGTLTTTVDEKRHEIWKALLPEIDHGLDREFEIDDDSRWPKLEFDEVDSALADTPNDKAPGDDGITGKVLKMAWLNKDFKERFLKLLQACVKFGYHPKVWRHGIIVVIPKPKKPDYSKPRAYRPISLLKIPSKVLEKIIQKRMTKLTTHLLPPEQYGGRQGYCATDAVLELVQRIVTSKEKISAMLIDIQGAFDNVNRNILAHTMEDMKLPKALINWTYQFVSEREASMLMDRRKGSVQKISTGIPQGSPISPLLFLIYSTPMYHAIKEWGGTPFGFIDDVTITVEDEKVQLTLPNGELREPQKEVKLLGITLNNLLDFKSHILNKINKARKAVGAIWHLGGVQKNMALRRIVGAYRTTPIAVLQKEAGIMPYSIRLKFMVARKAIRLHLNISKTNPINGHLLTLIEKSPIAKLTTLYMLAKDDRDYMIKMDENENARGLNLLH</sequence>
<dbReference type="SUPFAM" id="SSF56219">
    <property type="entry name" value="DNase I-like"/>
    <property type="match status" value="1"/>
</dbReference>
<dbReference type="PANTHER" id="PTHR33481">
    <property type="entry name" value="REVERSE TRANSCRIPTASE"/>
    <property type="match status" value="1"/>
</dbReference>
<keyword evidence="5" id="KW-1185">Reference proteome</keyword>
<reference evidence="4 5" key="1">
    <citation type="submission" date="2019-09" db="EMBL/GenBank/DDBJ databases">
        <authorList>
            <person name="Brejova B."/>
        </authorList>
    </citation>
    <scope>NUCLEOTIDE SEQUENCE [LARGE SCALE GENOMIC DNA]</scope>
</reference>
<organism evidence="4 5">
    <name type="scientific">Magnusiomyces paraingens</name>
    <dbReference type="NCBI Taxonomy" id="2606893"/>
    <lineage>
        <taxon>Eukaryota</taxon>
        <taxon>Fungi</taxon>
        <taxon>Dikarya</taxon>
        <taxon>Ascomycota</taxon>
        <taxon>Saccharomycotina</taxon>
        <taxon>Dipodascomycetes</taxon>
        <taxon>Dipodascales</taxon>
        <taxon>Dipodascaceae</taxon>
        <taxon>Magnusiomyces</taxon>
    </lineage>
</organism>
<dbReference type="Proteomes" id="UP000398389">
    <property type="component" value="Unassembled WGS sequence"/>
</dbReference>
<dbReference type="InterPro" id="IPR036691">
    <property type="entry name" value="Endo/exonu/phosph_ase_sf"/>
</dbReference>
<feature type="compositionally biased region" description="Polar residues" evidence="2">
    <location>
        <begin position="1"/>
        <end position="13"/>
    </location>
</feature>
<dbReference type="RefSeq" id="XP_031854832.1">
    <property type="nucleotide sequence ID" value="XM_031998941.1"/>
</dbReference>
<dbReference type="Pfam" id="PF00078">
    <property type="entry name" value="RVT_1"/>
    <property type="match status" value="1"/>
</dbReference>
<dbReference type="InterPro" id="IPR000477">
    <property type="entry name" value="RT_dom"/>
</dbReference>
<dbReference type="InterPro" id="IPR043502">
    <property type="entry name" value="DNA/RNA_pol_sf"/>
</dbReference>
<dbReference type="Gene3D" id="3.60.10.10">
    <property type="entry name" value="Endonuclease/exonuclease/phosphatase"/>
    <property type="match status" value="1"/>
</dbReference>
<name>A0A5E8BYT4_9ASCO</name>